<dbReference type="Pfam" id="PF00912">
    <property type="entry name" value="Transgly"/>
    <property type="match status" value="1"/>
</dbReference>
<dbReference type="FunFam" id="1.10.3810.10:FF:000001">
    <property type="entry name" value="Penicillin-binding protein 1A"/>
    <property type="match status" value="1"/>
</dbReference>
<evidence type="ECO:0000256" key="2">
    <source>
        <dbReference type="ARBA" id="ARBA00007090"/>
    </source>
</evidence>
<evidence type="ECO:0000256" key="3">
    <source>
        <dbReference type="ARBA" id="ARBA00007739"/>
    </source>
</evidence>
<dbReference type="GO" id="GO:0005886">
    <property type="term" value="C:plasma membrane"/>
    <property type="evidence" value="ECO:0007669"/>
    <property type="project" value="UniProtKB-SubCell"/>
</dbReference>
<feature type="region of interest" description="Disordered" evidence="17">
    <location>
        <begin position="1"/>
        <end position="32"/>
    </location>
</feature>
<feature type="compositionally biased region" description="Low complexity" evidence="17">
    <location>
        <begin position="774"/>
        <end position="790"/>
    </location>
</feature>
<accession>A0A433XPL3</accession>
<evidence type="ECO:0000256" key="9">
    <source>
        <dbReference type="ARBA" id="ARBA00022801"/>
    </source>
</evidence>
<dbReference type="GO" id="GO:0008360">
    <property type="term" value="P:regulation of cell shape"/>
    <property type="evidence" value="ECO:0007669"/>
    <property type="project" value="UniProtKB-KW"/>
</dbReference>
<evidence type="ECO:0000256" key="12">
    <source>
        <dbReference type="ARBA" id="ARBA00023136"/>
    </source>
</evidence>
<feature type="compositionally biased region" description="Gly residues" evidence="17">
    <location>
        <begin position="791"/>
        <end position="802"/>
    </location>
</feature>
<dbReference type="InterPro" id="IPR050396">
    <property type="entry name" value="Glycosyltr_51/Transpeptidase"/>
</dbReference>
<keyword evidence="18" id="KW-0812">Transmembrane</keyword>
<organism evidence="20 21">
    <name type="scientific">Paenibacillus zeisoli</name>
    <dbReference type="NCBI Taxonomy" id="2496267"/>
    <lineage>
        <taxon>Bacteria</taxon>
        <taxon>Bacillati</taxon>
        <taxon>Bacillota</taxon>
        <taxon>Bacilli</taxon>
        <taxon>Bacillales</taxon>
        <taxon>Paenibacillaceae</taxon>
        <taxon>Paenibacillus</taxon>
    </lineage>
</organism>
<keyword evidence="18" id="KW-1133">Transmembrane helix</keyword>
<dbReference type="GO" id="GO:0030288">
    <property type="term" value="C:outer membrane-bounded periplasmic space"/>
    <property type="evidence" value="ECO:0007669"/>
    <property type="project" value="TreeGrafter"/>
</dbReference>
<evidence type="ECO:0000313" key="21">
    <source>
        <dbReference type="Proteomes" id="UP000272464"/>
    </source>
</evidence>
<dbReference type="SUPFAM" id="SSF56601">
    <property type="entry name" value="beta-lactamase/transpeptidase-like"/>
    <property type="match status" value="1"/>
</dbReference>
<feature type="compositionally biased region" description="Low complexity" evidence="17">
    <location>
        <begin position="1"/>
        <end position="18"/>
    </location>
</feature>
<evidence type="ECO:0000256" key="18">
    <source>
        <dbReference type="SAM" id="Phobius"/>
    </source>
</evidence>
<dbReference type="GO" id="GO:0008658">
    <property type="term" value="F:penicillin binding"/>
    <property type="evidence" value="ECO:0007669"/>
    <property type="project" value="InterPro"/>
</dbReference>
<dbReference type="InterPro" id="IPR001264">
    <property type="entry name" value="Glyco_trans_51"/>
</dbReference>
<dbReference type="PROSITE" id="PS50853">
    <property type="entry name" value="FN3"/>
    <property type="match status" value="1"/>
</dbReference>
<dbReference type="GO" id="GO:0008955">
    <property type="term" value="F:peptidoglycan glycosyltransferase activity"/>
    <property type="evidence" value="ECO:0007669"/>
    <property type="project" value="UniProtKB-EC"/>
</dbReference>
<keyword evidence="4" id="KW-1003">Cell membrane</keyword>
<keyword evidence="6" id="KW-0645">Protease</keyword>
<feature type="compositionally biased region" description="Polar residues" evidence="17">
    <location>
        <begin position="579"/>
        <end position="588"/>
    </location>
</feature>
<dbReference type="GO" id="GO:0006508">
    <property type="term" value="P:proteolysis"/>
    <property type="evidence" value="ECO:0007669"/>
    <property type="project" value="UniProtKB-KW"/>
</dbReference>
<sequence length="896" mass="96920">MSTNNNRPPSRLSRSNPSDGKENTTKSKIPKKKKKITTKRVLWTMFFTMAFAVICAIGGYIFISINGEKILSENQDKLTIYETSKVYDRSGNLMGELSITKSEPVDIKQIPKLLQEAFIATEDRRFMEHSGVDLWSIGRAAVKDVVARSKVEGGSTITQQLAKNMFLSRDKTFFRKATEVSIAMALERNFSKEKILEMYLNRIYFGQGSYGIKAASQRYFGESDLKELKLWEIATLAALPKGPSAYNPVTNPELSKTRRGVVLDLMFDQGYITAAQRDEAKKVDYDYTPPKKSQSYLAFKDFVMKEAEAKTGLTEDQLNRGGYKIYTTMDKQAQLAVEKAFADDSNFEKSKDDQQVQGAVVIMNHQNGSLVALLGGRDYERKGFSRVEARRQPGSAFKPIVDYAPALDTKKFTPDSMLSNEKQCFANGTYCPGNLHGYSKTIGMTEALEESANIPAVWLLDQVGVKTGVEYAKKMGITMDPNDANLAIALGGLTKGTNTLEMAEAYSVFANGGYHNPAYSIKSIQGPDGKEVYTYNPPNPESVISSDTAYYMTKMMEQVVTSGTGKRASLGGRPVAGKTGTTQHGIKGLNSSRNRDAWFVGYTAEWTASVWMGYDKPDKDHLLKGSSGQSAALFGTIMKDALKDVPVKDFPIPNDLKQKEQEPVKQVTTISGLAGAFNQDTGTVLLSWNGVDVPNVKYRVYRKEASESGFSQLLEADSTSAEDVTVIPNTTYEYYVTYVDPSTGLESEKSASIQVSTQQAEAPAVDPNQPDPNNPDGNGSNTDQGNNNQDGGNGKGNSGNGKGNKDSDSGQDSTGQDAGTGQDDQNGGTDQGTGTTNPDTNTPGTTTPGTTTPGTTTPGTSTPGTTTPGTTTPGTDTGGTTTKTPGTDTGTQTGGR</sequence>
<dbReference type="OrthoDB" id="9766909at2"/>
<feature type="compositionally biased region" description="Polar residues" evidence="17">
    <location>
        <begin position="750"/>
        <end position="760"/>
    </location>
</feature>
<dbReference type="InterPro" id="IPR023346">
    <property type="entry name" value="Lysozyme-like_dom_sf"/>
</dbReference>
<dbReference type="Pfam" id="PF00905">
    <property type="entry name" value="Transpeptidase"/>
    <property type="match status" value="1"/>
</dbReference>
<comment type="subcellular location">
    <subcellularLocation>
        <location evidence="1">Cell membrane</location>
    </subcellularLocation>
</comment>
<evidence type="ECO:0000256" key="17">
    <source>
        <dbReference type="SAM" id="MobiDB-lite"/>
    </source>
</evidence>
<feature type="transmembrane region" description="Helical" evidence="18">
    <location>
        <begin position="41"/>
        <end position="63"/>
    </location>
</feature>
<evidence type="ECO:0000256" key="16">
    <source>
        <dbReference type="ARBA" id="ARBA00049902"/>
    </source>
</evidence>
<evidence type="ECO:0000256" key="7">
    <source>
        <dbReference type="ARBA" id="ARBA00022676"/>
    </source>
</evidence>
<evidence type="ECO:0000256" key="13">
    <source>
        <dbReference type="ARBA" id="ARBA00023268"/>
    </source>
</evidence>
<dbReference type="GO" id="GO:0009002">
    <property type="term" value="F:serine-type D-Ala-D-Ala carboxypeptidase activity"/>
    <property type="evidence" value="ECO:0007669"/>
    <property type="project" value="UniProtKB-EC"/>
</dbReference>
<feature type="domain" description="Fibronectin type-III" evidence="19">
    <location>
        <begin position="669"/>
        <end position="760"/>
    </location>
</feature>
<keyword evidence="8" id="KW-0808">Transferase</keyword>
<dbReference type="NCBIfam" id="TIGR02074">
    <property type="entry name" value="PBP_1a_fam"/>
    <property type="match status" value="1"/>
</dbReference>
<gene>
    <name evidence="20" type="ORF">EJP77_02955</name>
</gene>
<comment type="similarity">
    <text evidence="2">In the C-terminal section; belongs to the transpeptidase family.</text>
</comment>
<dbReference type="AlphaFoldDB" id="A0A433XPL3"/>
<evidence type="ECO:0000256" key="1">
    <source>
        <dbReference type="ARBA" id="ARBA00004236"/>
    </source>
</evidence>
<dbReference type="Gene3D" id="2.60.40.10">
    <property type="entry name" value="Immunoglobulins"/>
    <property type="match status" value="1"/>
</dbReference>
<dbReference type="Gene3D" id="1.10.3810.10">
    <property type="entry name" value="Biosynthetic peptidoglycan transglycosylase-like"/>
    <property type="match status" value="1"/>
</dbReference>
<evidence type="ECO:0000256" key="11">
    <source>
        <dbReference type="ARBA" id="ARBA00022984"/>
    </source>
</evidence>
<keyword evidence="12 18" id="KW-0472">Membrane</keyword>
<dbReference type="RefSeq" id="WP_127197670.1">
    <property type="nucleotide sequence ID" value="NZ_RZNX01000001.1"/>
</dbReference>
<evidence type="ECO:0000256" key="6">
    <source>
        <dbReference type="ARBA" id="ARBA00022670"/>
    </source>
</evidence>
<keyword evidence="5" id="KW-0121">Carboxypeptidase</keyword>
<keyword evidence="7" id="KW-0328">Glycosyltransferase</keyword>
<feature type="region of interest" description="Disordered" evidence="17">
    <location>
        <begin position="563"/>
        <end position="588"/>
    </location>
</feature>
<dbReference type="SUPFAM" id="SSF49265">
    <property type="entry name" value="Fibronectin type III"/>
    <property type="match status" value="1"/>
</dbReference>
<name>A0A433XPL3_9BACL</name>
<evidence type="ECO:0000256" key="14">
    <source>
        <dbReference type="ARBA" id="ARBA00023316"/>
    </source>
</evidence>
<keyword evidence="9" id="KW-0378">Hydrolase</keyword>
<dbReference type="EMBL" id="RZNX01000001">
    <property type="protein sequence ID" value="RUT35974.1"/>
    <property type="molecule type" value="Genomic_DNA"/>
</dbReference>
<dbReference type="InterPro" id="IPR003961">
    <property type="entry name" value="FN3_dom"/>
</dbReference>
<keyword evidence="11" id="KW-0573">Peptidoglycan synthesis</keyword>
<dbReference type="InterPro" id="IPR001460">
    <property type="entry name" value="PCN-bd_Tpept"/>
</dbReference>
<dbReference type="InterPro" id="IPR036116">
    <property type="entry name" value="FN3_sf"/>
</dbReference>
<keyword evidence="13" id="KW-0511">Multifunctional enzyme</keyword>
<comment type="caution">
    <text evidence="20">The sequence shown here is derived from an EMBL/GenBank/DDBJ whole genome shotgun (WGS) entry which is preliminary data.</text>
</comment>
<evidence type="ECO:0000259" key="19">
    <source>
        <dbReference type="PROSITE" id="PS50853"/>
    </source>
</evidence>
<keyword evidence="14" id="KW-0961">Cell wall biogenesis/degradation</keyword>
<keyword evidence="21" id="KW-1185">Reference proteome</keyword>
<dbReference type="SUPFAM" id="SSF53955">
    <property type="entry name" value="Lysozyme-like"/>
    <property type="match status" value="1"/>
</dbReference>
<feature type="region of interest" description="Disordered" evidence="17">
    <location>
        <begin position="747"/>
        <end position="896"/>
    </location>
</feature>
<evidence type="ECO:0000313" key="20">
    <source>
        <dbReference type="EMBL" id="RUT35974.1"/>
    </source>
</evidence>
<evidence type="ECO:0000256" key="8">
    <source>
        <dbReference type="ARBA" id="ARBA00022679"/>
    </source>
</evidence>
<dbReference type="PANTHER" id="PTHR32282:SF11">
    <property type="entry name" value="PENICILLIN-BINDING PROTEIN 1B"/>
    <property type="match status" value="1"/>
</dbReference>
<comment type="catalytic activity">
    <reaction evidence="16">
        <text>[GlcNAc-(1-&gt;4)-Mur2Ac(oyl-L-Ala-gamma-D-Glu-L-Lys-D-Ala-D-Ala)](n)-di-trans,octa-cis-undecaprenyl diphosphate + beta-D-GlcNAc-(1-&gt;4)-Mur2Ac(oyl-L-Ala-gamma-D-Glu-L-Lys-D-Ala-D-Ala)-di-trans,octa-cis-undecaprenyl diphosphate = [GlcNAc-(1-&gt;4)-Mur2Ac(oyl-L-Ala-gamma-D-Glu-L-Lys-D-Ala-D-Ala)](n+1)-di-trans,octa-cis-undecaprenyl diphosphate + di-trans,octa-cis-undecaprenyl diphosphate + H(+)</text>
        <dbReference type="Rhea" id="RHEA:23708"/>
        <dbReference type="Rhea" id="RHEA-COMP:9602"/>
        <dbReference type="Rhea" id="RHEA-COMP:9603"/>
        <dbReference type="ChEBI" id="CHEBI:15378"/>
        <dbReference type="ChEBI" id="CHEBI:58405"/>
        <dbReference type="ChEBI" id="CHEBI:60033"/>
        <dbReference type="ChEBI" id="CHEBI:78435"/>
        <dbReference type="EC" id="2.4.99.28"/>
    </reaction>
</comment>
<keyword evidence="10" id="KW-0133">Cell shape</keyword>
<comment type="similarity">
    <text evidence="3">In the N-terminal section; belongs to the glycosyltransferase 51 family.</text>
</comment>
<dbReference type="Gene3D" id="3.40.710.10">
    <property type="entry name" value="DD-peptidase/beta-lactamase superfamily"/>
    <property type="match status" value="1"/>
</dbReference>
<evidence type="ECO:0000256" key="10">
    <source>
        <dbReference type="ARBA" id="ARBA00022960"/>
    </source>
</evidence>
<evidence type="ECO:0000256" key="15">
    <source>
        <dbReference type="ARBA" id="ARBA00034000"/>
    </source>
</evidence>
<dbReference type="GO" id="GO:0009252">
    <property type="term" value="P:peptidoglycan biosynthetic process"/>
    <property type="evidence" value="ECO:0007669"/>
    <property type="project" value="UniProtKB-KW"/>
</dbReference>
<dbReference type="Proteomes" id="UP000272464">
    <property type="component" value="Unassembled WGS sequence"/>
</dbReference>
<dbReference type="GO" id="GO:0071555">
    <property type="term" value="P:cell wall organization"/>
    <property type="evidence" value="ECO:0007669"/>
    <property type="project" value="UniProtKB-KW"/>
</dbReference>
<dbReference type="InterPro" id="IPR013783">
    <property type="entry name" value="Ig-like_fold"/>
</dbReference>
<evidence type="ECO:0000256" key="4">
    <source>
        <dbReference type="ARBA" id="ARBA00022475"/>
    </source>
</evidence>
<reference evidence="20 21" key="1">
    <citation type="submission" date="2018-12" db="EMBL/GenBank/DDBJ databases">
        <authorList>
            <person name="Sun L."/>
            <person name="Chen Z."/>
        </authorList>
    </citation>
    <scope>NUCLEOTIDE SEQUENCE [LARGE SCALE GENOMIC DNA]</scope>
    <source>
        <strain evidence="20 21">3-5-3</strain>
    </source>
</reference>
<proteinExistence type="inferred from homology"/>
<dbReference type="InterPro" id="IPR012338">
    <property type="entry name" value="Beta-lactam/transpept-like"/>
</dbReference>
<comment type="catalytic activity">
    <reaction evidence="15">
        <text>Preferential cleavage: (Ac)2-L-Lys-D-Ala-|-D-Ala. Also transpeptidation of peptidyl-alanyl moieties that are N-acyl substituents of D-alanine.</text>
        <dbReference type="EC" id="3.4.16.4"/>
    </reaction>
</comment>
<protein>
    <submittedName>
        <fullName evidence="20">PBP1A family penicillin-binding protein</fullName>
    </submittedName>
</protein>
<evidence type="ECO:0000256" key="5">
    <source>
        <dbReference type="ARBA" id="ARBA00022645"/>
    </source>
</evidence>
<dbReference type="PANTHER" id="PTHR32282">
    <property type="entry name" value="BINDING PROTEIN TRANSPEPTIDASE, PUTATIVE-RELATED"/>
    <property type="match status" value="1"/>
</dbReference>
<feature type="compositionally biased region" description="Low complexity" evidence="17">
    <location>
        <begin position="810"/>
        <end position="896"/>
    </location>
</feature>
<dbReference type="InterPro" id="IPR036950">
    <property type="entry name" value="PBP_transglycosylase"/>
</dbReference>